<reference evidence="4" key="1">
    <citation type="journal article" date="2019" name="Int. J. Syst. Evol. Microbiol.">
        <title>The Global Catalogue of Microorganisms (GCM) 10K type strain sequencing project: providing services to taxonomists for standard genome sequencing and annotation.</title>
        <authorList>
            <consortium name="The Broad Institute Genomics Platform"/>
            <consortium name="The Broad Institute Genome Sequencing Center for Infectious Disease"/>
            <person name="Wu L."/>
            <person name="Ma J."/>
        </authorList>
    </citation>
    <scope>NUCLEOTIDE SEQUENCE [LARGE SCALE GENOMIC DNA]</scope>
    <source>
        <strain evidence="4">JCM 18514</strain>
    </source>
</reference>
<dbReference type="Gene3D" id="2.60.120.10">
    <property type="entry name" value="Jelly Rolls"/>
    <property type="match status" value="1"/>
</dbReference>
<dbReference type="PANTHER" id="PTHR35848">
    <property type="entry name" value="OXALATE-BINDING PROTEIN"/>
    <property type="match status" value="1"/>
</dbReference>
<organism evidence="3 4">
    <name type="scientific">Arthrobacter gyeryongensis</name>
    <dbReference type="NCBI Taxonomy" id="1650592"/>
    <lineage>
        <taxon>Bacteria</taxon>
        <taxon>Bacillati</taxon>
        <taxon>Actinomycetota</taxon>
        <taxon>Actinomycetes</taxon>
        <taxon>Micrococcales</taxon>
        <taxon>Micrococcaceae</taxon>
        <taxon>Arthrobacter</taxon>
    </lineage>
</organism>
<comment type="caution">
    <text evidence="3">The sequence shown here is derived from an EMBL/GenBank/DDBJ whole genome shotgun (WGS) entry which is preliminary data.</text>
</comment>
<dbReference type="Pfam" id="PF07883">
    <property type="entry name" value="Cupin_2"/>
    <property type="match status" value="1"/>
</dbReference>
<dbReference type="Proteomes" id="UP001500200">
    <property type="component" value="Unassembled WGS sequence"/>
</dbReference>
<protein>
    <recommendedName>
        <fullName evidence="2">Cupin type-2 domain-containing protein</fullName>
    </recommendedName>
</protein>
<dbReference type="RefSeq" id="WP_345449306.1">
    <property type="nucleotide sequence ID" value="NZ_BAABKK010000012.1"/>
</dbReference>
<dbReference type="InterPro" id="IPR051610">
    <property type="entry name" value="GPI/OXD"/>
</dbReference>
<name>A0ABP9SEF3_9MICC</name>
<dbReference type="PANTHER" id="PTHR35848:SF6">
    <property type="entry name" value="CUPIN TYPE-2 DOMAIN-CONTAINING PROTEIN"/>
    <property type="match status" value="1"/>
</dbReference>
<keyword evidence="1" id="KW-0479">Metal-binding</keyword>
<evidence type="ECO:0000313" key="3">
    <source>
        <dbReference type="EMBL" id="GAA5194213.1"/>
    </source>
</evidence>
<evidence type="ECO:0000259" key="2">
    <source>
        <dbReference type="Pfam" id="PF07883"/>
    </source>
</evidence>
<keyword evidence="4" id="KW-1185">Reference proteome</keyword>
<dbReference type="InterPro" id="IPR011051">
    <property type="entry name" value="RmlC_Cupin_sf"/>
</dbReference>
<dbReference type="InterPro" id="IPR013096">
    <property type="entry name" value="Cupin_2"/>
</dbReference>
<feature type="domain" description="Cupin type-2" evidence="2">
    <location>
        <begin position="38"/>
        <end position="110"/>
    </location>
</feature>
<dbReference type="SUPFAM" id="SSF51182">
    <property type="entry name" value="RmlC-like cupins"/>
    <property type="match status" value="1"/>
</dbReference>
<proteinExistence type="predicted"/>
<dbReference type="InterPro" id="IPR014710">
    <property type="entry name" value="RmlC-like_jellyroll"/>
</dbReference>
<gene>
    <name evidence="3" type="ORF">GCM10023346_21090</name>
</gene>
<evidence type="ECO:0000256" key="1">
    <source>
        <dbReference type="ARBA" id="ARBA00022723"/>
    </source>
</evidence>
<accession>A0ABP9SEF3</accession>
<dbReference type="EMBL" id="BAABKK010000012">
    <property type="protein sequence ID" value="GAA5194213.1"/>
    <property type="molecule type" value="Genomic_DNA"/>
</dbReference>
<sequence length="146" mass="16173">MLERSGTYAFPYNLHEGSPLRMQWLFYGQSELPVALQIWELPPGGFEGIHSHAEPGRPLEEIYVVTEGMGQMTVEDETYSIGVGDAVLARVGCRHDLRNTGQGPLKMLVLWGEPRAADYSTFGSAKMARIARTEAPLDRNAGNRLP</sequence>
<evidence type="ECO:0000313" key="4">
    <source>
        <dbReference type="Proteomes" id="UP001500200"/>
    </source>
</evidence>